<feature type="region of interest" description="Disordered" evidence="1">
    <location>
        <begin position="1"/>
        <end position="42"/>
    </location>
</feature>
<comment type="caution">
    <text evidence="2">The sequence shown here is derived from an EMBL/GenBank/DDBJ whole genome shotgun (WGS) entry which is preliminary data.</text>
</comment>
<evidence type="ECO:0000313" key="3">
    <source>
        <dbReference type="Proteomes" id="UP000235392"/>
    </source>
</evidence>
<name>A0A2N5VPN0_9BASI</name>
<reference evidence="2 3" key="1">
    <citation type="submission" date="2017-11" db="EMBL/GenBank/DDBJ databases">
        <title>De novo assembly and phasing of dikaryotic genomes from two isolates of Puccinia coronata f. sp. avenae, the causal agent of oat crown rust.</title>
        <authorList>
            <person name="Miller M.E."/>
            <person name="Zhang Y."/>
            <person name="Omidvar V."/>
            <person name="Sperschneider J."/>
            <person name="Schwessinger B."/>
            <person name="Raley C."/>
            <person name="Palmer J.M."/>
            <person name="Garnica D."/>
            <person name="Upadhyaya N."/>
            <person name="Rathjen J."/>
            <person name="Taylor J.M."/>
            <person name="Park R.F."/>
            <person name="Dodds P.N."/>
            <person name="Hirsch C.D."/>
            <person name="Kianian S.F."/>
            <person name="Figueroa M."/>
        </authorList>
    </citation>
    <scope>NUCLEOTIDE SEQUENCE [LARGE SCALE GENOMIC DNA]</scope>
    <source>
        <strain evidence="2">12SD80</strain>
    </source>
</reference>
<dbReference type="Proteomes" id="UP000235392">
    <property type="component" value="Unassembled WGS sequence"/>
</dbReference>
<dbReference type="PANTHER" id="PTHR33324">
    <property type="entry name" value="EXPRESSED PROTEIN"/>
    <property type="match status" value="1"/>
</dbReference>
<evidence type="ECO:0000313" key="2">
    <source>
        <dbReference type="EMBL" id="PLW51958.1"/>
    </source>
</evidence>
<feature type="compositionally biased region" description="Polar residues" evidence="1">
    <location>
        <begin position="172"/>
        <end position="194"/>
    </location>
</feature>
<gene>
    <name evidence="2" type="ORF">PCASD_00787</name>
</gene>
<organism evidence="2 3">
    <name type="scientific">Puccinia coronata f. sp. avenae</name>
    <dbReference type="NCBI Taxonomy" id="200324"/>
    <lineage>
        <taxon>Eukaryota</taxon>
        <taxon>Fungi</taxon>
        <taxon>Dikarya</taxon>
        <taxon>Basidiomycota</taxon>
        <taxon>Pucciniomycotina</taxon>
        <taxon>Pucciniomycetes</taxon>
        <taxon>Pucciniales</taxon>
        <taxon>Pucciniaceae</taxon>
        <taxon>Puccinia</taxon>
    </lineage>
</organism>
<dbReference type="AlphaFoldDB" id="A0A2N5VPN0"/>
<dbReference type="EMBL" id="PGCI01000003">
    <property type="protein sequence ID" value="PLW51958.1"/>
    <property type="molecule type" value="Genomic_DNA"/>
</dbReference>
<feature type="compositionally biased region" description="Low complexity" evidence="1">
    <location>
        <begin position="8"/>
        <end position="23"/>
    </location>
</feature>
<proteinExistence type="predicted"/>
<protein>
    <submittedName>
        <fullName evidence="2">Uncharacterized protein</fullName>
    </submittedName>
</protein>
<feature type="region of interest" description="Disordered" evidence="1">
    <location>
        <begin position="161"/>
        <end position="194"/>
    </location>
</feature>
<sequence length="194" mass="20911">MANTPAQNTPTTESTVEKTTNTSPQNKSNKKKAVPWDQDGVNGGSSSVEIVLEWLTTGSNYQQWRGDLEEGKTKKSLCADIIELMKENGIYHRDAKGITQQISDLQTSYTTARDWRRNNSAGNPKSDAINGVRTVEVTQNALTNDPASSMATNNALNLLSSGRDVPLDSEGNEATATQRINPATTPANASTLAK</sequence>
<dbReference type="PANTHER" id="PTHR33324:SF2">
    <property type="entry name" value="MYB_SANT-LIKE DNA-BINDING DOMAIN-CONTAINING PROTEIN"/>
    <property type="match status" value="1"/>
</dbReference>
<accession>A0A2N5VPN0</accession>
<evidence type="ECO:0000256" key="1">
    <source>
        <dbReference type="SAM" id="MobiDB-lite"/>
    </source>
</evidence>